<feature type="domain" description="DUF202" evidence="7">
    <location>
        <begin position="150"/>
        <end position="226"/>
    </location>
</feature>
<feature type="compositionally biased region" description="Low complexity" evidence="5">
    <location>
        <begin position="70"/>
        <end position="87"/>
    </location>
</feature>
<accession>A0A9P9DSA5</accession>
<feature type="transmembrane region" description="Helical" evidence="6">
    <location>
        <begin position="239"/>
        <end position="260"/>
    </location>
</feature>
<evidence type="ECO:0000256" key="5">
    <source>
        <dbReference type="SAM" id="MobiDB-lite"/>
    </source>
</evidence>
<feature type="compositionally biased region" description="Low complexity" evidence="5">
    <location>
        <begin position="10"/>
        <end position="22"/>
    </location>
</feature>
<organism evidence="8 9">
    <name type="scientific">Dendryphion nanum</name>
    <dbReference type="NCBI Taxonomy" id="256645"/>
    <lineage>
        <taxon>Eukaryota</taxon>
        <taxon>Fungi</taxon>
        <taxon>Dikarya</taxon>
        <taxon>Ascomycota</taxon>
        <taxon>Pezizomycotina</taxon>
        <taxon>Dothideomycetes</taxon>
        <taxon>Pleosporomycetidae</taxon>
        <taxon>Pleosporales</taxon>
        <taxon>Torulaceae</taxon>
        <taxon>Dendryphion</taxon>
    </lineage>
</organism>
<dbReference type="PANTHER" id="PTHR34187">
    <property type="entry name" value="FGR18P"/>
    <property type="match status" value="1"/>
</dbReference>
<feature type="region of interest" description="Disordered" evidence="5">
    <location>
        <begin position="67"/>
        <end position="117"/>
    </location>
</feature>
<dbReference type="GO" id="GO:0012505">
    <property type="term" value="C:endomembrane system"/>
    <property type="evidence" value="ECO:0007669"/>
    <property type="project" value="UniProtKB-SubCell"/>
</dbReference>
<dbReference type="Proteomes" id="UP000700596">
    <property type="component" value="Unassembled WGS sequence"/>
</dbReference>
<keyword evidence="2 6" id="KW-0812">Transmembrane</keyword>
<keyword evidence="4 6" id="KW-0472">Membrane</keyword>
<dbReference type="EMBL" id="JAGMWT010000008">
    <property type="protein sequence ID" value="KAH7124122.1"/>
    <property type="molecule type" value="Genomic_DNA"/>
</dbReference>
<keyword evidence="3 6" id="KW-1133">Transmembrane helix</keyword>
<dbReference type="OrthoDB" id="199599at2759"/>
<comment type="caution">
    <text evidence="8">The sequence shown here is derived from an EMBL/GenBank/DDBJ whole genome shotgun (WGS) entry which is preliminary data.</text>
</comment>
<proteinExistence type="predicted"/>
<name>A0A9P9DSA5_9PLEO</name>
<evidence type="ECO:0000256" key="3">
    <source>
        <dbReference type="ARBA" id="ARBA00022989"/>
    </source>
</evidence>
<evidence type="ECO:0000256" key="4">
    <source>
        <dbReference type="ARBA" id="ARBA00023136"/>
    </source>
</evidence>
<sequence length="266" mass="29342">MIPSSPPHASPLALPAAALHSPHAPPHPDSEESVQYERHRVAQELSPIHDRNGRNPGSNDYAIAQQAKGSVISRSSTIRTRGTSIHTSPDRGGLAGRSLSGISTASDSQGPDAHDVRPYRLRRQAPRWYDPVVRFWTTEVTVTIDEGSHRDHLALERTFLGYLRTSAMLSMTGVIVAQLFRLQHTINPNLNLGFYVLGVPIASSFIGLAILVLLIGAYRFWRQQRAMIRGKIYAGGWEISLIMLLSVLLCVAFFVLATAIDIDRSY</sequence>
<evidence type="ECO:0000256" key="6">
    <source>
        <dbReference type="SAM" id="Phobius"/>
    </source>
</evidence>
<comment type="subcellular location">
    <subcellularLocation>
        <location evidence="1">Endomembrane system</location>
        <topology evidence="1">Multi-pass membrane protein</topology>
    </subcellularLocation>
</comment>
<feature type="compositionally biased region" description="Basic and acidic residues" evidence="5">
    <location>
        <begin position="26"/>
        <end position="37"/>
    </location>
</feature>
<feature type="region of interest" description="Disordered" evidence="5">
    <location>
        <begin position="1"/>
        <end position="37"/>
    </location>
</feature>
<evidence type="ECO:0000313" key="8">
    <source>
        <dbReference type="EMBL" id="KAH7124122.1"/>
    </source>
</evidence>
<feature type="transmembrane region" description="Helical" evidence="6">
    <location>
        <begin position="159"/>
        <end position="180"/>
    </location>
</feature>
<evidence type="ECO:0000256" key="1">
    <source>
        <dbReference type="ARBA" id="ARBA00004127"/>
    </source>
</evidence>
<gene>
    <name evidence="8" type="ORF">B0J11DRAFT_331384</name>
</gene>
<evidence type="ECO:0000256" key="2">
    <source>
        <dbReference type="ARBA" id="ARBA00022692"/>
    </source>
</evidence>
<dbReference type="PANTHER" id="PTHR34187:SF1">
    <property type="entry name" value="DUF202 DOMAIN-CONTAINING PROTEIN"/>
    <property type="match status" value="1"/>
</dbReference>
<dbReference type="AlphaFoldDB" id="A0A9P9DSA5"/>
<dbReference type="Pfam" id="PF02656">
    <property type="entry name" value="DUF202"/>
    <property type="match status" value="1"/>
</dbReference>
<feature type="transmembrane region" description="Helical" evidence="6">
    <location>
        <begin position="192"/>
        <end position="218"/>
    </location>
</feature>
<reference evidence="8" key="1">
    <citation type="journal article" date="2021" name="Nat. Commun.">
        <title>Genetic determinants of endophytism in the Arabidopsis root mycobiome.</title>
        <authorList>
            <person name="Mesny F."/>
            <person name="Miyauchi S."/>
            <person name="Thiergart T."/>
            <person name="Pickel B."/>
            <person name="Atanasova L."/>
            <person name="Karlsson M."/>
            <person name="Huettel B."/>
            <person name="Barry K.W."/>
            <person name="Haridas S."/>
            <person name="Chen C."/>
            <person name="Bauer D."/>
            <person name="Andreopoulos W."/>
            <person name="Pangilinan J."/>
            <person name="LaButti K."/>
            <person name="Riley R."/>
            <person name="Lipzen A."/>
            <person name="Clum A."/>
            <person name="Drula E."/>
            <person name="Henrissat B."/>
            <person name="Kohler A."/>
            <person name="Grigoriev I.V."/>
            <person name="Martin F.M."/>
            <person name="Hacquard S."/>
        </authorList>
    </citation>
    <scope>NUCLEOTIDE SEQUENCE</scope>
    <source>
        <strain evidence="8">MPI-CAGE-CH-0243</strain>
    </source>
</reference>
<evidence type="ECO:0000313" key="9">
    <source>
        <dbReference type="Proteomes" id="UP000700596"/>
    </source>
</evidence>
<dbReference type="InterPro" id="IPR052053">
    <property type="entry name" value="IM_YidH-like"/>
</dbReference>
<feature type="compositionally biased region" description="Polar residues" evidence="5">
    <location>
        <begin position="100"/>
        <end position="109"/>
    </location>
</feature>
<protein>
    <recommendedName>
        <fullName evidence="7">DUF202 domain-containing protein</fullName>
    </recommendedName>
</protein>
<evidence type="ECO:0000259" key="7">
    <source>
        <dbReference type="Pfam" id="PF02656"/>
    </source>
</evidence>
<dbReference type="InterPro" id="IPR003807">
    <property type="entry name" value="DUF202"/>
</dbReference>
<keyword evidence="9" id="KW-1185">Reference proteome</keyword>